<gene>
    <name evidence="1" type="ORF">N8T08_007812</name>
</gene>
<organism evidence="1 2">
    <name type="scientific">Aspergillus melleus</name>
    <dbReference type="NCBI Taxonomy" id="138277"/>
    <lineage>
        <taxon>Eukaryota</taxon>
        <taxon>Fungi</taxon>
        <taxon>Dikarya</taxon>
        <taxon>Ascomycota</taxon>
        <taxon>Pezizomycotina</taxon>
        <taxon>Eurotiomycetes</taxon>
        <taxon>Eurotiomycetidae</taxon>
        <taxon>Eurotiales</taxon>
        <taxon>Aspergillaceae</taxon>
        <taxon>Aspergillus</taxon>
        <taxon>Aspergillus subgen. Circumdati</taxon>
    </lineage>
</organism>
<reference evidence="1 2" key="1">
    <citation type="journal article" date="2023" name="ACS Omega">
        <title>Identification of the Neoaspergillic Acid Biosynthesis Gene Cluster by Establishing an In Vitro CRISPR-Ribonucleoprotein Genetic System in Aspergillus melleus.</title>
        <authorList>
            <person name="Yuan B."/>
            <person name="Grau M.F."/>
            <person name="Murata R.M."/>
            <person name="Torok T."/>
            <person name="Venkateswaran K."/>
            <person name="Stajich J.E."/>
            <person name="Wang C.C.C."/>
        </authorList>
    </citation>
    <scope>NUCLEOTIDE SEQUENCE [LARGE SCALE GENOMIC DNA]</scope>
    <source>
        <strain evidence="1 2">IMV 1140</strain>
    </source>
</reference>
<name>A0ACC3AXM7_9EURO</name>
<proteinExistence type="predicted"/>
<keyword evidence="2" id="KW-1185">Reference proteome</keyword>
<evidence type="ECO:0000313" key="1">
    <source>
        <dbReference type="EMBL" id="KAK1142450.1"/>
    </source>
</evidence>
<dbReference type="EMBL" id="JAOPJF010000050">
    <property type="protein sequence ID" value="KAK1142450.1"/>
    <property type="molecule type" value="Genomic_DNA"/>
</dbReference>
<protein>
    <submittedName>
        <fullName evidence="1">Uncharacterized protein</fullName>
    </submittedName>
</protein>
<accession>A0ACC3AXM7</accession>
<comment type="caution">
    <text evidence="1">The sequence shown here is derived from an EMBL/GenBank/DDBJ whole genome shotgun (WGS) entry which is preliminary data.</text>
</comment>
<evidence type="ECO:0000313" key="2">
    <source>
        <dbReference type="Proteomes" id="UP001177260"/>
    </source>
</evidence>
<sequence>MCLLILSNKEQLLLKSTPRAMTPLLRQEKRLLDTEARVMSILKRSTAPFVPSLLHYDRRGDLFGSSFMLRPFLTGTTAQELGGQISEQTQNHVDYALGSLAHEIWQHVSPSFGSLEQVASGSGKRSWREAFLTLFEGILRDSEDFFVNLPYAEIRHQLYRLSSALEEVRQARLVVVDLGRPSQVLLDPESKRLVGVVDLSSALWGDVYMAEIFDNPSSSVLDGFGTRPTQSKPESIRHLLCEIPA</sequence>
<dbReference type="Proteomes" id="UP001177260">
    <property type="component" value="Unassembled WGS sequence"/>
</dbReference>